<dbReference type="SMART" id="SM00825">
    <property type="entry name" value="PKS_KS"/>
    <property type="match status" value="1"/>
</dbReference>
<accession>A0ABS7D6F8</accession>
<dbReference type="InterPro" id="IPR049551">
    <property type="entry name" value="PKS_DH_C"/>
</dbReference>
<dbReference type="PANTHER" id="PTHR43775">
    <property type="entry name" value="FATTY ACID SYNTHASE"/>
    <property type="match status" value="1"/>
</dbReference>
<gene>
    <name evidence="8" type="ORF">K0T92_10035</name>
</gene>
<dbReference type="InterPro" id="IPR032821">
    <property type="entry name" value="PKS_assoc"/>
</dbReference>
<dbReference type="PROSITE" id="PS50075">
    <property type="entry name" value="CARRIER"/>
    <property type="match status" value="1"/>
</dbReference>
<feature type="domain" description="Carrier" evidence="5">
    <location>
        <begin position="1476"/>
        <end position="1551"/>
    </location>
</feature>
<dbReference type="InterPro" id="IPR020806">
    <property type="entry name" value="PKS_PP-bd"/>
</dbReference>
<dbReference type="InterPro" id="IPR049552">
    <property type="entry name" value="PKS_DH_N"/>
</dbReference>
<dbReference type="Pfam" id="PF02801">
    <property type="entry name" value="Ketoacyl-synt_C"/>
    <property type="match status" value="1"/>
</dbReference>
<evidence type="ECO:0000259" key="5">
    <source>
        <dbReference type="PROSITE" id="PS50075"/>
    </source>
</evidence>
<dbReference type="InterPro" id="IPR014031">
    <property type="entry name" value="Ketoacyl_synth_C"/>
</dbReference>
<dbReference type="Pfam" id="PF00550">
    <property type="entry name" value="PP-binding"/>
    <property type="match status" value="1"/>
</dbReference>
<dbReference type="InterPro" id="IPR036736">
    <property type="entry name" value="ACP-like_sf"/>
</dbReference>
<comment type="caution">
    <text evidence="8">The sequence shown here is derived from an EMBL/GenBank/DDBJ whole genome shotgun (WGS) entry which is preliminary data.</text>
</comment>
<proteinExistence type="predicted"/>
<dbReference type="InterPro" id="IPR020841">
    <property type="entry name" value="PKS_Beta-ketoAc_synthase_dom"/>
</dbReference>
<keyword evidence="2" id="KW-0597">Phosphoprotein</keyword>
<dbReference type="Pfam" id="PF16197">
    <property type="entry name" value="KAsynt_C_assoc"/>
    <property type="match status" value="1"/>
</dbReference>
<dbReference type="InterPro" id="IPR050091">
    <property type="entry name" value="PKS_NRPS_Biosynth_Enz"/>
</dbReference>
<dbReference type="PANTHER" id="PTHR43775:SF37">
    <property type="entry name" value="SI:DKEY-61P9.11"/>
    <property type="match status" value="1"/>
</dbReference>
<dbReference type="Proteomes" id="UP000812277">
    <property type="component" value="Unassembled WGS sequence"/>
</dbReference>
<dbReference type="InterPro" id="IPR020807">
    <property type="entry name" value="PKS_DH"/>
</dbReference>
<keyword evidence="1" id="KW-0596">Phosphopantetheine</keyword>
<dbReference type="SUPFAM" id="SSF47336">
    <property type="entry name" value="ACP-like"/>
    <property type="match status" value="1"/>
</dbReference>
<feature type="region of interest" description="N-terminal hotdog fold" evidence="4">
    <location>
        <begin position="675"/>
        <end position="795"/>
    </location>
</feature>
<dbReference type="InterPro" id="IPR057326">
    <property type="entry name" value="KR_dom"/>
</dbReference>
<dbReference type="CDD" id="cd00833">
    <property type="entry name" value="PKS"/>
    <property type="match status" value="1"/>
</dbReference>
<evidence type="ECO:0000256" key="1">
    <source>
        <dbReference type="ARBA" id="ARBA00022450"/>
    </source>
</evidence>
<dbReference type="SMART" id="SM00822">
    <property type="entry name" value="PKS_KR"/>
    <property type="match status" value="1"/>
</dbReference>
<dbReference type="InterPro" id="IPR016039">
    <property type="entry name" value="Thiolase-like"/>
</dbReference>
<keyword evidence="9" id="KW-1185">Reference proteome</keyword>
<feature type="active site" description="Proton donor; for dehydratase activity" evidence="4">
    <location>
        <position position="867"/>
    </location>
</feature>
<dbReference type="PROSITE" id="PS00606">
    <property type="entry name" value="KS3_1"/>
    <property type="match status" value="1"/>
</dbReference>
<evidence type="ECO:0000256" key="3">
    <source>
        <dbReference type="ARBA" id="ARBA00022679"/>
    </source>
</evidence>
<dbReference type="InterPro" id="IPR009081">
    <property type="entry name" value="PP-bd_ACP"/>
</dbReference>
<evidence type="ECO:0000313" key="8">
    <source>
        <dbReference type="EMBL" id="MBW7475086.1"/>
    </source>
</evidence>
<dbReference type="EMBL" id="JAHZIJ010000005">
    <property type="protein sequence ID" value="MBW7475086.1"/>
    <property type="molecule type" value="Genomic_DNA"/>
</dbReference>
<reference evidence="8 9" key="1">
    <citation type="submission" date="2021-07" db="EMBL/GenBank/DDBJ databases">
        <title>Paenibacillus radiodurans sp. nov., isolated from the southeastern edge of Tengger Desert.</title>
        <authorList>
            <person name="Zhang G."/>
        </authorList>
    </citation>
    <scope>NUCLEOTIDE SEQUENCE [LARGE SCALE GENOMIC DNA]</scope>
    <source>
        <strain evidence="8 9">DT7-4</strain>
    </source>
</reference>
<evidence type="ECO:0000259" key="7">
    <source>
        <dbReference type="PROSITE" id="PS52019"/>
    </source>
</evidence>
<keyword evidence="3" id="KW-0808">Transferase</keyword>
<dbReference type="RefSeq" id="WP_219872325.1">
    <property type="nucleotide sequence ID" value="NZ_JAHZIJ010000005.1"/>
</dbReference>
<organism evidence="8 9">
    <name type="scientific">Paenibacillus oenotherae</name>
    <dbReference type="NCBI Taxonomy" id="1435645"/>
    <lineage>
        <taxon>Bacteria</taxon>
        <taxon>Bacillati</taxon>
        <taxon>Bacillota</taxon>
        <taxon>Bacilli</taxon>
        <taxon>Bacillales</taxon>
        <taxon>Paenibacillaceae</taxon>
        <taxon>Paenibacillus</taxon>
    </lineage>
</organism>
<feature type="active site" description="Proton acceptor; for dehydratase activity" evidence="4">
    <location>
        <position position="706"/>
    </location>
</feature>
<evidence type="ECO:0000256" key="4">
    <source>
        <dbReference type="PROSITE-ProRule" id="PRU01363"/>
    </source>
</evidence>
<dbReference type="PROSITE" id="PS52004">
    <property type="entry name" value="KS3_2"/>
    <property type="match status" value="1"/>
</dbReference>
<dbReference type="Pfam" id="PF08659">
    <property type="entry name" value="KR"/>
    <property type="match status" value="1"/>
</dbReference>
<dbReference type="Gene3D" id="1.10.1240.100">
    <property type="match status" value="1"/>
</dbReference>
<dbReference type="SUPFAM" id="SSF53901">
    <property type="entry name" value="Thiolase-like"/>
    <property type="match status" value="1"/>
</dbReference>
<dbReference type="SMART" id="SM00823">
    <property type="entry name" value="PKS_PP"/>
    <property type="match status" value="1"/>
</dbReference>
<dbReference type="InterPro" id="IPR013968">
    <property type="entry name" value="PKS_KR"/>
</dbReference>
<dbReference type="Pfam" id="PF00109">
    <property type="entry name" value="ketoacyl-synt"/>
    <property type="match status" value="1"/>
</dbReference>
<dbReference type="Gene3D" id="1.10.1200.10">
    <property type="entry name" value="ACP-like"/>
    <property type="match status" value="1"/>
</dbReference>
<dbReference type="InterPro" id="IPR042104">
    <property type="entry name" value="PKS_dehydratase_sf"/>
</dbReference>
<dbReference type="Gene3D" id="3.10.129.110">
    <property type="entry name" value="Polyketide synthase dehydratase"/>
    <property type="match status" value="1"/>
</dbReference>
<name>A0ABS7D6F8_9BACL</name>
<dbReference type="InterPro" id="IPR036291">
    <property type="entry name" value="NAD(P)-bd_dom_sf"/>
</dbReference>
<dbReference type="SMART" id="SM00826">
    <property type="entry name" value="PKS_DH"/>
    <property type="match status" value="1"/>
</dbReference>
<evidence type="ECO:0000313" key="9">
    <source>
        <dbReference type="Proteomes" id="UP000812277"/>
    </source>
</evidence>
<evidence type="ECO:0000256" key="2">
    <source>
        <dbReference type="ARBA" id="ARBA00022553"/>
    </source>
</evidence>
<sequence length="1596" mass="176686">METIRKYIFDQVAAQKLTPLEAKGLLNELVKSEGQEKQPIAIIGMACRYPGASSPDDYWSQLSGGVCSIGKFPDLRKRDIDTYLSQPSSALLLTEEPLENLSGDIYGEGAFLDRIDCFDASFFSIPPSEASFMDPYQRILLETAYEAMEDGGYGGKSLHGSRTGVFVGRDHTETPYYKLVSTADQLHLTGSYAGILSSRISYLFNLKGPSIVLDTACSSGLVAVHTACRSLQSKECDMAIAAGINLIFFPNKNHSLNMIESRQSRVRTFDNGADGTVLGEGAGVVLLKPLKQALLDRDHIYAVVRGSAINNDGASNGITAPNLEAQEEAIIRALEDAAVPAESISYIEAHGTGTALGDPIEIKGITNAFRKQTSKRQFCAIGSVKTNIGHTVGASGLASLMKVVLSLKNKEIPANLFFTKSNMHIPFEDSPLYVNDRAIHWESSNTLRRAGISSFGFSGTNCHLIVEEFQGEENKHGTDGSVSSPALFAFSAKSLEGLRTLAHKHYDYAGRAAEADYLDYCRTSLAGRGHYAYRYALVADSFKELKSKLSFILNHCGDEAEDEGILYGYHQVVPNLKSERARGDVTEAEKRQLGSAAEQLVEAYLADGSMPYDRNHARHLWSQVARLYIGGADLRWFEILRGQYDKCSIPTYPLERKRFWASPRKFADSSASMSSDLLHRLVSDSVNGLVFETVFDTRKHWVLSEHKILGRYVVPGTTYLEMVTQACRTFGAMFSYRNILFHSPLILNDDSRMLVQTTVTKPDANNEVKFTVASRQDDSWVVHVEGEGVGRQSAAPAYNLNEILQHCTETEGLLEDEDRQKPFALGPRWQNIRSFRYKGHQFLVELHLPDSLTEDLSAYCLHPALLDSAVNAVSQRYGNGMYLPLSYGELAIYKPIPQTFYCYHRLISNPDHQEAMLFDIALLDSEGEVIIEIKSFAIKRVNDTRLFTMDASNSLPDLHRITWKPVQMADISSISVNQKRILIAAFEEDPSREVIAELRNSGHEVTVIRRGERFLASLDQKEITVSDSEEDYDRALALVADSALDHVLCIPSWNSSFIPEEANDRMQRYMLNFQRLIKCLLNREHREHKLPLTILCQHANAVTNEEAAIDPVLSGIAAMGKIISKEYPQFICNSIDTDSETSTALVCAHLFAQDDKYLVSFRSGIKYVPHLVRYPAPAAGNEQSADGTAGGLYVVTGGLGGIGLEVSAYLASKEKAVLALLNRSRFPERDEWDDLLQTNEEPRICETIRKILKLEENGSRVLLIQADVTDAAAMERAVEGLRAAYGRIKGIVHCAGEAGQGFLLFKDASAIGKVLAPKIEGVYLLDHLTRNDPPDLFMMCSSAMSLTAEPGQMDYVAANAFMDAYSDYRNKAGLRTISINWPSWKDVGMAVRFGADADSWICAMSNSEAITCLNHIFESCSGTVVPGRIQKDAASKEETAPYFDYAGYASQGEKKQYAAVEEEKGMEITLLGRHNQGYSEVEKKLAEIWSHVLGVAEVSIYDNFYELGGDSILATKFIVEVGKHYPGKVNITDLFSHPSIAHLSQMIGERSQLEQATSSSVPEENESMVEILKKLESGMISIDSAQQMTLKSRTRE</sequence>
<dbReference type="InterPro" id="IPR014030">
    <property type="entry name" value="Ketoacyl_synth_N"/>
</dbReference>
<dbReference type="InterPro" id="IPR018201">
    <property type="entry name" value="Ketoacyl_synth_AS"/>
</dbReference>
<dbReference type="CDD" id="cd08953">
    <property type="entry name" value="KR_2_SDR_x"/>
    <property type="match status" value="1"/>
</dbReference>
<dbReference type="Gene3D" id="3.40.47.10">
    <property type="match status" value="1"/>
</dbReference>
<dbReference type="Gene3D" id="3.40.50.720">
    <property type="entry name" value="NAD(P)-binding Rossmann-like Domain"/>
    <property type="match status" value="1"/>
</dbReference>
<protein>
    <submittedName>
        <fullName evidence="8">SDR family NAD(P)-dependent oxidoreductase</fullName>
    </submittedName>
</protein>
<feature type="region of interest" description="C-terminal hotdog fold" evidence="4">
    <location>
        <begin position="805"/>
        <end position="947"/>
    </location>
</feature>
<dbReference type="Pfam" id="PF14765">
    <property type="entry name" value="PS-DH"/>
    <property type="match status" value="1"/>
</dbReference>
<dbReference type="PROSITE" id="PS52019">
    <property type="entry name" value="PKS_MFAS_DH"/>
    <property type="match status" value="1"/>
</dbReference>
<evidence type="ECO:0000259" key="6">
    <source>
        <dbReference type="PROSITE" id="PS52004"/>
    </source>
</evidence>
<feature type="domain" description="PKS/mFAS DH" evidence="7">
    <location>
        <begin position="675"/>
        <end position="947"/>
    </location>
</feature>
<dbReference type="Pfam" id="PF21089">
    <property type="entry name" value="PKS_DH_N"/>
    <property type="match status" value="1"/>
</dbReference>
<feature type="domain" description="Ketosynthase family 3 (KS3)" evidence="6">
    <location>
        <begin position="37"/>
        <end position="468"/>
    </location>
</feature>
<dbReference type="SUPFAM" id="SSF51735">
    <property type="entry name" value="NAD(P)-binding Rossmann-fold domains"/>
    <property type="match status" value="2"/>
</dbReference>
<dbReference type="InterPro" id="IPR049900">
    <property type="entry name" value="PKS_mFAS_DH"/>
</dbReference>